<keyword evidence="4 8" id="KW-1133">Transmembrane helix</keyword>
<sequence>MTWSHALKETARTGLAIERTRTEPLVAVRAACGVALVVGVALWLGSPTLAVSAAFGAFSAGIATFQRSWRPRPWLALAAASGLAVSTFLGYLAAAHTLTFVIMLAVWTLMTGMSWAVGPVSGLVSTQMVAVMLITVTLPTSTMGALGHALLVGLGGVVQAALIVIFPVRPWGVQRDALADALAGVADYARRLRYDPVAPFDPKPLMEARGAAALTPRQARRRPRQLRGYRVLAERIRPVLASLADPVVGAPEEGPERDRVRELLAATGTVLDSVAHAIRHGTPVRVPSEAMSVLRMPEDGPKLSGAARRAALRLFSLVADVVEASDEPVEEVSAEGRTVHRFLPRPGIAGTAAMALRAVHREARWSSPVLRHAVRLCAVSVSGYLLSTALPLGHAYWAPLTSTMVLRPDFAQTYSRGVARFLGTLAGVLVGGGVVALVHPGPSVSAALAVLAVLAMYLLLRTGFIVTSACVSAYVVFLLSIAGEAWGQTVQARVALTLLGGLLAMVAYAVFPAWETPRLRDRLANWLAANGAFATAVFDAYAHPADRRPRQVRDALLDARAARAAWEQSEAQAHREPVRHRGLSRAAARAAQTALSMMGRTVMLLEAHLPERDAAPTAEAGEFAAALRRAMPEAVEAVRKRRPLNWEAVRRSLERWREKSGDRPGVALRDAGQLMDALDDLAEALNRSARQSHTPRDPSQGESP</sequence>
<comment type="similarity">
    <text evidence="6">Belongs to the YccS/YhfK family.</text>
</comment>
<accession>A0A6C0VUP2</accession>
<keyword evidence="3 8" id="KW-0812">Transmembrane</keyword>
<feature type="transmembrane region" description="Helical" evidence="8">
    <location>
        <begin position="466"/>
        <end position="487"/>
    </location>
</feature>
<evidence type="ECO:0000256" key="2">
    <source>
        <dbReference type="ARBA" id="ARBA00022475"/>
    </source>
</evidence>
<evidence type="ECO:0000259" key="9">
    <source>
        <dbReference type="Pfam" id="PF13515"/>
    </source>
</evidence>
<evidence type="ECO:0000256" key="1">
    <source>
        <dbReference type="ARBA" id="ARBA00004651"/>
    </source>
</evidence>
<dbReference type="EMBL" id="MN175688">
    <property type="protein sequence ID" value="QIC00901.1"/>
    <property type="molecule type" value="Genomic_DNA"/>
</dbReference>
<evidence type="ECO:0000256" key="6">
    <source>
        <dbReference type="ARBA" id="ARBA00043993"/>
    </source>
</evidence>
<dbReference type="PANTHER" id="PTHR30509">
    <property type="entry name" value="P-HYDROXYBENZOIC ACID EFFLUX PUMP SUBUNIT-RELATED"/>
    <property type="match status" value="1"/>
</dbReference>
<feature type="transmembrane region" description="Helical" evidence="8">
    <location>
        <begin position="494"/>
        <end position="511"/>
    </location>
</feature>
<dbReference type="PANTHER" id="PTHR30509:SF8">
    <property type="entry name" value="INNER MEMBRANE PROTEIN YCCS"/>
    <property type="match status" value="1"/>
</dbReference>
<proteinExistence type="inferred from homology"/>
<keyword evidence="5 8" id="KW-0472">Membrane</keyword>
<feature type="transmembrane region" description="Helical" evidence="8">
    <location>
        <begin position="74"/>
        <end position="92"/>
    </location>
</feature>
<dbReference type="InterPro" id="IPR049453">
    <property type="entry name" value="Memb_transporter_dom"/>
</dbReference>
<feature type="transmembrane region" description="Helical" evidence="8">
    <location>
        <begin position="146"/>
        <end position="168"/>
    </location>
</feature>
<evidence type="ECO:0000256" key="7">
    <source>
        <dbReference type="SAM" id="MobiDB-lite"/>
    </source>
</evidence>
<evidence type="ECO:0000256" key="8">
    <source>
        <dbReference type="SAM" id="Phobius"/>
    </source>
</evidence>
<organism evidence="10">
    <name type="scientific">Streptomyces actinomycinicus</name>
    <dbReference type="NCBI Taxonomy" id="1695166"/>
    <lineage>
        <taxon>Bacteria</taxon>
        <taxon>Bacillati</taxon>
        <taxon>Actinomycetota</taxon>
        <taxon>Actinomycetes</taxon>
        <taxon>Kitasatosporales</taxon>
        <taxon>Streptomycetaceae</taxon>
        <taxon>Streptomyces</taxon>
    </lineage>
</organism>
<evidence type="ECO:0000256" key="5">
    <source>
        <dbReference type="ARBA" id="ARBA00023136"/>
    </source>
</evidence>
<evidence type="ECO:0000256" key="3">
    <source>
        <dbReference type="ARBA" id="ARBA00022692"/>
    </source>
</evidence>
<evidence type="ECO:0000313" key="10">
    <source>
        <dbReference type="EMBL" id="QIC00901.1"/>
    </source>
</evidence>
<comment type="subcellular location">
    <subcellularLocation>
        <location evidence="1">Cell membrane</location>
        <topology evidence="1">Multi-pass membrane protein</topology>
    </subcellularLocation>
</comment>
<feature type="transmembrane region" description="Helical" evidence="8">
    <location>
        <begin position="417"/>
        <end position="437"/>
    </location>
</feature>
<name>A0A6C0VUP2_9ACTN</name>
<reference evidence="10" key="1">
    <citation type="submission" date="2019-07" db="EMBL/GenBank/DDBJ databases">
        <authorList>
            <person name="Shi P."/>
        </authorList>
    </citation>
    <scope>NUCLEOTIDE SEQUENCE</scope>
    <source>
        <strain evidence="10">LZ35</strain>
    </source>
</reference>
<evidence type="ECO:0000256" key="4">
    <source>
        <dbReference type="ARBA" id="ARBA00022989"/>
    </source>
</evidence>
<feature type="region of interest" description="Disordered" evidence="7">
    <location>
        <begin position="681"/>
        <end position="704"/>
    </location>
</feature>
<dbReference type="GO" id="GO:0005886">
    <property type="term" value="C:plasma membrane"/>
    <property type="evidence" value="ECO:0007669"/>
    <property type="project" value="UniProtKB-SubCell"/>
</dbReference>
<dbReference type="AlphaFoldDB" id="A0A6C0VUP2"/>
<dbReference type="Pfam" id="PF13515">
    <property type="entry name" value="FUSC_2"/>
    <property type="match status" value="1"/>
</dbReference>
<protein>
    <submittedName>
        <fullName evidence="10">FUSC family protein</fullName>
    </submittedName>
</protein>
<feature type="transmembrane region" description="Helical" evidence="8">
    <location>
        <begin position="98"/>
        <end position="116"/>
    </location>
</feature>
<keyword evidence="2" id="KW-1003">Cell membrane</keyword>
<feature type="domain" description="Integral membrane bound transporter" evidence="9">
    <location>
        <begin position="384"/>
        <end position="506"/>
    </location>
</feature>